<evidence type="ECO:0000256" key="1">
    <source>
        <dbReference type="ARBA" id="ARBA00004606"/>
    </source>
</evidence>
<dbReference type="RefSeq" id="XP_001385641.2">
    <property type="nucleotide sequence ID" value="XM_001385604.1"/>
</dbReference>
<dbReference type="OMA" id="NINTMAW"/>
<dbReference type="GO" id="GO:0000030">
    <property type="term" value="F:mannosyltransferase activity"/>
    <property type="evidence" value="ECO:0007669"/>
    <property type="project" value="InterPro"/>
</dbReference>
<dbReference type="GO" id="GO:0071555">
    <property type="term" value="P:cell wall organization"/>
    <property type="evidence" value="ECO:0007669"/>
    <property type="project" value="UniProtKB-KW"/>
</dbReference>
<evidence type="ECO:0000256" key="4">
    <source>
        <dbReference type="ARBA" id="ARBA00022679"/>
    </source>
</evidence>
<dbReference type="InterPro" id="IPR021988">
    <property type="entry name" value="BMT1"/>
</dbReference>
<evidence type="ECO:0000313" key="10">
    <source>
        <dbReference type="EMBL" id="ABN67612.2"/>
    </source>
</evidence>
<evidence type="ECO:0000256" key="3">
    <source>
        <dbReference type="ARBA" id="ARBA00022676"/>
    </source>
</evidence>
<dbReference type="EMBL" id="CP000500">
    <property type="protein sequence ID" value="ABN67612.2"/>
    <property type="molecule type" value="Genomic_DNA"/>
</dbReference>
<accession>A3LYD4</accession>
<reference evidence="10 11" key="1">
    <citation type="journal article" date="2007" name="Nat. Biotechnol.">
        <title>Genome sequence of the lignocellulose-bioconverting and xylose-fermenting yeast Pichia stipitis.</title>
        <authorList>
            <person name="Jeffries T.W."/>
            <person name="Grigoriev I.V."/>
            <person name="Grimwood J."/>
            <person name="Laplaza J.M."/>
            <person name="Aerts A."/>
            <person name="Salamov A."/>
            <person name="Schmutz J."/>
            <person name="Lindquist E."/>
            <person name="Dehal P."/>
            <person name="Shapiro H."/>
            <person name="Jin Y.S."/>
            <person name="Passoth V."/>
            <person name="Richardson P.M."/>
        </authorList>
    </citation>
    <scope>NUCLEOTIDE SEQUENCE [LARGE SCALE GENOMIC DNA]</scope>
    <source>
        <strain evidence="11">ATCC 58785 / CBS 6054 / NBRC 10063 / NRRL Y-11545</strain>
    </source>
</reference>
<organism evidence="10 11">
    <name type="scientific">Scheffersomyces stipitis (strain ATCC 58785 / CBS 6054 / NBRC 10063 / NRRL Y-11545)</name>
    <name type="common">Yeast</name>
    <name type="synonym">Pichia stipitis</name>
    <dbReference type="NCBI Taxonomy" id="322104"/>
    <lineage>
        <taxon>Eukaryota</taxon>
        <taxon>Fungi</taxon>
        <taxon>Dikarya</taxon>
        <taxon>Ascomycota</taxon>
        <taxon>Saccharomycotina</taxon>
        <taxon>Pichiomycetes</taxon>
        <taxon>Debaryomycetaceae</taxon>
        <taxon>Scheffersomyces</taxon>
    </lineage>
</organism>
<keyword evidence="8" id="KW-0472">Membrane</keyword>
<evidence type="ECO:0000256" key="5">
    <source>
        <dbReference type="ARBA" id="ARBA00022692"/>
    </source>
</evidence>
<evidence type="ECO:0000256" key="8">
    <source>
        <dbReference type="ARBA" id="ARBA00023136"/>
    </source>
</evidence>
<dbReference type="AlphaFoldDB" id="A3LYD4"/>
<keyword evidence="4" id="KW-0808">Transferase</keyword>
<evidence type="ECO:0000256" key="6">
    <source>
        <dbReference type="ARBA" id="ARBA00022968"/>
    </source>
</evidence>
<sequence>MIDSHNIYKSVSGPSFNLLNSPISEKIVSLDYSDVKIPGYSFIEKGIDEIENFKCGDVRFHDDHGVKASKPHSLDQKRDMKIIRDKALIINGTGEYPIIRKCFLDKAWEKEDVIVKKKWYKFAGSSTWLDKYQVFFLVSRVAYSHRSLRNKATISILYAQVFNKNWEEILDYQFPQSDIVFPAILPVNLDENPRGDNAFLGADDPRVMLRNYNDTTSGTQEQEPVIIFNTYRADLGWKRAIHVYRPLTNVKEAIPMRLVGMEPRQREKNWAPFFDEDASSINFVYSLNPLRIVKCDFNNGACNKISGDDFEEDEARPLRGGTNVVRIPASFLPKHLAEKREYWFGIARSHDHKCGCIERIYRPHSFVISKAYKTDDYTMDYVSSFVDFNINTMAWNPALEKAKCTDSKSVLIPNSIAYWDVITTKDKNGKDQLEDIMGVTYSEADINNRLIHVKGFLQHVAKIFSGQKETVVNHYAQVETAREENNLLSNCATSLAQEYCKSAEKKFKWGYDKNGKMST</sequence>
<dbReference type="GO" id="GO:0016020">
    <property type="term" value="C:membrane"/>
    <property type="evidence" value="ECO:0007669"/>
    <property type="project" value="UniProtKB-SubCell"/>
</dbReference>
<evidence type="ECO:0000313" key="11">
    <source>
        <dbReference type="Proteomes" id="UP000002258"/>
    </source>
</evidence>
<keyword evidence="6" id="KW-0735">Signal-anchor</keyword>
<evidence type="ECO:0000256" key="7">
    <source>
        <dbReference type="ARBA" id="ARBA00022989"/>
    </source>
</evidence>
<evidence type="ECO:0000256" key="2">
    <source>
        <dbReference type="ARBA" id="ARBA00009486"/>
    </source>
</evidence>
<comment type="similarity">
    <text evidence="2">Belongs to the BMT family.</text>
</comment>
<dbReference type="HOGENOM" id="CLU_013841_3_0_1"/>
<keyword evidence="3" id="KW-0328">Glycosyltransferase</keyword>
<keyword evidence="5" id="KW-0812">Transmembrane</keyword>
<name>A3LYD4_PICST</name>
<keyword evidence="11" id="KW-1185">Reference proteome</keyword>
<dbReference type="Proteomes" id="UP000002258">
    <property type="component" value="Chromosome 6"/>
</dbReference>
<dbReference type="KEGG" id="pic:PICST_73033"/>
<dbReference type="InParanoid" id="A3LYD4"/>
<dbReference type="OrthoDB" id="3631276at2759"/>
<keyword evidence="7" id="KW-1133">Transmembrane helix</keyword>
<protein>
    <submittedName>
        <fullName evidence="10">Uncharacterized protein</fullName>
    </submittedName>
</protein>
<keyword evidence="9" id="KW-0961">Cell wall biogenesis/degradation</keyword>
<proteinExistence type="inferred from homology"/>
<dbReference type="GeneID" id="4840227"/>
<dbReference type="Pfam" id="PF12141">
    <property type="entry name" value="BMT"/>
    <property type="match status" value="2"/>
</dbReference>
<evidence type="ECO:0000256" key="9">
    <source>
        <dbReference type="ARBA" id="ARBA00023316"/>
    </source>
</evidence>
<dbReference type="eggNOG" id="ENOG502QTZG">
    <property type="taxonomic scope" value="Eukaryota"/>
</dbReference>
<dbReference type="STRING" id="322104.A3LYD4"/>
<gene>
    <name evidence="10" type="ORF">PICST_73033</name>
</gene>
<comment type="subcellular location">
    <subcellularLocation>
        <location evidence="1">Membrane</location>
        <topology evidence="1">Single-pass type II membrane protein</topology>
    </subcellularLocation>
</comment>